<evidence type="ECO:0000313" key="3">
    <source>
        <dbReference type="Proteomes" id="UP000295110"/>
    </source>
</evidence>
<dbReference type="Proteomes" id="UP000295110">
    <property type="component" value="Unassembled WGS sequence"/>
</dbReference>
<dbReference type="AlphaFoldDB" id="A0A4R3UB32"/>
<gene>
    <name evidence="2" type="ORF">EV671_10558</name>
</gene>
<keyword evidence="1" id="KW-0472">Membrane</keyword>
<feature type="transmembrane region" description="Helical" evidence="1">
    <location>
        <begin position="12"/>
        <end position="30"/>
    </location>
</feature>
<name>A0A4R3UB32_ROSSA</name>
<comment type="caution">
    <text evidence="2">The sequence shown here is derived from an EMBL/GenBank/DDBJ whole genome shotgun (WGS) entry which is preliminary data.</text>
</comment>
<dbReference type="RefSeq" id="WP_132576574.1">
    <property type="nucleotide sequence ID" value="NZ_CBCSGL010000078.1"/>
</dbReference>
<keyword evidence="3" id="KW-1185">Reference proteome</keyword>
<feature type="transmembrane region" description="Helical" evidence="1">
    <location>
        <begin position="42"/>
        <end position="62"/>
    </location>
</feature>
<evidence type="ECO:0000256" key="1">
    <source>
        <dbReference type="SAM" id="Phobius"/>
    </source>
</evidence>
<sequence length="96" mass="9977">MVSGAFGKPSAAVPVLMSLAALLLVGVHVATFGTGREADEGVAAHLFQLLIALQLPIVLYHAVRWLPRSPRQGIQVFGLQVLAVALACLPVAVLGL</sequence>
<feature type="transmembrane region" description="Helical" evidence="1">
    <location>
        <begin position="74"/>
        <end position="94"/>
    </location>
</feature>
<proteinExistence type="predicted"/>
<dbReference type="EMBL" id="SMBU01000055">
    <property type="protein sequence ID" value="TCU84051.1"/>
    <property type="molecule type" value="Genomic_DNA"/>
</dbReference>
<keyword evidence="1" id="KW-0812">Transmembrane</keyword>
<keyword evidence="1" id="KW-1133">Transmembrane helix</keyword>
<reference evidence="2 3" key="1">
    <citation type="submission" date="2019-03" db="EMBL/GenBank/DDBJ databases">
        <title>Genomic Encyclopedia of Type Strains, Phase IV (KMG-IV): sequencing the most valuable type-strain genomes for metagenomic binning, comparative biology and taxonomic classification.</title>
        <authorList>
            <person name="Goeker M."/>
        </authorList>
    </citation>
    <scope>NUCLEOTIDE SEQUENCE [LARGE SCALE GENOMIC DNA]</scope>
    <source>
        <strain evidence="2 3">DSM 654</strain>
    </source>
</reference>
<protein>
    <submittedName>
        <fullName evidence="2">Uncharacterized protein</fullName>
    </submittedName>
</protein>
<organism evidence="2 3">
    <name type="scientific">Roseateles saccharophilus</name>
    <name type="common">Pseudomonas saccharophila</name>
    <dbReference type="NCBI Taxonomy" id="304"/>
    <lineage>
        <taxon>Bacteria</taxon>
        <taxon>Pseudomonadati</taxon>
        <taxon>Pseudomonadota</taxon>
        <taxon>Betaproteobacteria</taxon>
        <taxon>Burkholderiales</taxon>
        <taxon>Sphaerotilaceae</taxon>
        <taxon>Roseateles</taxon>
    </lineage>
</organism>
<accession>A0A4R3UB32</accession>
<dbReference type="OrthoDB" id="122487at2"/>
<evidence type="ECO:0000313" key="2">
    <source>
        <dbReference type="EMBL" id="TCU84051.1"/>
    </source>
</evidence>